<dbReference type="PANTHER" id="PTHR43462:SF1">
    <property type="entry name" value="ALANYL-TRNA EDITING PROTEIN AARSD1"/>
    <property type="match status" value="1"/>
</dbReference>
<dbReference type="SMART" id="SM00863">
    <property type="entry name" value="tRNA_SAD"/>
    <property type="match status" value="1"/>
</dbReference>
<accession>A0A4R7BCR0</accession>
<evidence type="ECO:0000313" key="6">
    <source>
        <dbReference type="Proteomes" id="UP000295611"/>
    </source>
</evidence>
<dbReference type="GO" id="GO:0004812">
    <property type="term" value="F:aminoacyl-tRNA ligase activity"/>
    <property type="evidence" value="ECO:0007669"/>
    <property type="project" value="InterPro"/>
</dbReference>
<dbReference type="RefSeq" id="WP_243729279.1">
    <property type="nucleotide sequence ID" value="NZ_SNZP01000001.1"/>
</dbReference>
<proteinExistence type="predicted"/>
<dbReference type="Proteomes" id="UP000295611">
    <property type="component" value="Unassembled WGS sequence"/>
</dbReference>
<keyword evidence="2" id="KW-0479">Metal-binding</keyword>
<comment type="cofactor">
    <cofactor evidence="1">
        <name>Zn(2+)</name>
        <dbReference type="ChEBI" id="CHEBI:29105"/>
    </cofactor>
</comment>
<dbReference type="GO" id="GO:0043039">
    <property type="term" value="P:tRNA aminoacylation"/>
    <property type="evidence" value="ECO:0007669"/>
    <property type="project" value="InterPro"/>
</dbReference>
<evidence type="ECO:0000259" key="4">
    <source>
        <dbReference type="SMART" id="SM00863"/>
    </source>
</evidence>
<dbReference type="PANTHER" id="PTHR43462">
    <property type="entry name" value="ALANYL-TRNA EDITING PROTEIN"/>
    <property type="match status" value="1"/>
</dbReference>
<dbReference type="Gene3D" id="3.30.980.10">
    <property type="entry name" value="Threonyl-trna Synthetase, Chain A, domain 2"/>
    <property type="match status" value="1"/>
</dbReference>
<evidence type="ECO:0000256" key="2">
    <source>
        <dbReference type="ARBA" id="ARBA00022723"/>
    </source>
</evidence>
<dbReference type="InterPro" id="IPR009000">
    <property type="entry name" value="Transl_B-barrel_sf"/>
</dbReference>
<dbReference type="SUPFAM" id="SSF55186">
    <property type="entry name" value="ThrRS/AlaRS common domain"/>
    <property type="match status" value="1"/>
</dbReference>
<name>A0A4R7BCR0_9NEIS</name>
<sequence>MNTPDRLAALSMTRKLFWQDPYRSTLDTHVVAVDDTRIRLAETIFFAFSGGQESDHGTIGGQPVLAAEKDGFDIVYTLAEGHGLQVGDAVTVGIDWPRRYRLMRLHFAGEMVLQLVYQSVPGIQRIGAHIAPDKARIDFALESNIAQLFSVIERRVAELVQQDLPIVTAYHDEANQRRYWKVAGFAEMACGGTHPRTTGEVGRLSLKRKNQGKGKERIEITLAPLEQDTDKV</sequence>
<dbReference type="Gene3D" id="2.40.30.130">
    <property type="match status" value="1"/>
</dbReference>
<dbReference type="InterPro" id="IPR012947">
    <property type="entry name" value="tRNA_SAD"/>
</dbReference>
<evidence type="ECO:0000256" key="1">
    <source>
        <dbReference type="ARBA" id="ARBA00001947"/>
    </source>
</evidence>
<dbReference type="SUPFAM" id="SSF50447">
    <property type="entry name" value="Translation proteins"/>
    <property type="match status" value="1"/>
</dbReference>
<dbReference type="EMBL" id="SNZP01000001">
    <property type="protein sequence ID" value="TDR82860.1"/>
    <property type="molecule type" value="Genomic_DNA"/>
</dbReference>
<dbReference type="AlphaFoldDB" id="A0A4R7BCR0"/>
<dbReference type="InterPro" id="IPR018163">
    <property type="entry name" value="Thr/Ala-tRNA-synth_IIc_edit"/>
</dbReference>
<dbReference type="GO" id="GO:0005524">
    <property type="term" value="F:ATP binding"/>
    <property type="evidence" value="ECO:0007669"/>
    <property type="project" value="InterPro"/>
</dbReference>
<dbReference type="Pfam" id="PF07973">
    <property type="entry name" value="tRNA_SAD"/>
    <property type="match status" value="1"/>
</dbReference>
<keyword evidence="6" id="KW-1185">Reference proteome</keyword>
<protein>
    <submittedName>
        <fullName evidence="5">Ser-tRNA(Ala) deacylase AlaX</fullName>
    </submittedName>
</protein>
<reference evidence="5 6" key="1">
    <citation type="submission" date="2019-03" db="EMBL/GenBank/DDBJ databases">
        <title>Genomic Encyclopedia of Type Strains, Phase III (KMG-III): the genomes of soil and plant-associated and newly described type strains.</title>
        <authorList>
            <person name="Whitman W."/>
        </authorList>
    </citation>
    <scope>NUCLEOTIDE SEQUENCE [LARGE SCALE GENOMIC DNA]</scope>
    <source>
        <strain evidence="5 6">CECT 8976</strain>
    </source>
</reference>
<organism evidence="5 6">
    <name type="scientific">Paludibacterium purpuratum</name>
    <dbReference type="NCBI Taxonomy" id="1144873"/>
    <lineage>
        <taxon>Bacteria</taxon>
        <taxon>Pseudomonadati</taxon>
        <taxon>Pseudomonadota</taxon>
        <taxon>Betaproteobacteria</taxon>
        <taxon>Neisseriales</taxon>
        <taxon>Chromobacteriaceae</taxon>
        <taxon>Paludibacterium</taxon>
    </lineage>
</organism>
<comment type="caution">
    <text evidence="5">The sequence shown here is derived from an EMBL/GenBank/DDBJ whole genome shotgun (WGS) entry which is preliminary data.</text>
</comment>
<gene>
    <name evidence="5" type="ORF">DFP86_101250</name>
</gene>
<evidence type="ECO:0000256" key="3">
    <source>
        <dbReference type="ARBA" id="ARBA00022833"/>
    </source>
</evidence>
<feature type="domain" description="Threonyl/alanyl tRNA synthetase SAD" evidence="4">
    <location>
        <begin position="177"/>
        <end position="219"/>
    </location>
</feature>
<dbReference type="GO" id="GO:0002161">
    <property type="term" value="F:aminoacyl-tRNA deacylase activity"/>
    <property type="evidence" value="ECO:0007669"/>
    <property type="project" value="UniProtKB-ARBA"/>
</dbReference>
<dbReference type="GO" id="GO:0046872">
    <property type="term" value="F:metal ion binding"/>
    <property type="evidence" value="ECO:0007669"/>
    <property type="project" value="UniProtKB-KW"/>
</dbReference>
<keyword evidence="3" id="KW-0862">Zinc</keyword>
<dbReference type="InterPro" id="IPR051335">
    <property type="entry name" value="Alanyl-tRNA_Editing_Enzymes"/>
</dbReference>
<evidence type="ECO:0000313" key="5">
    <source>
        <dbReference type="EMBL" id="TDR82860.1"/>
    </source>
</evidence>